<organism evidence="1 2">
    <name type="scientific">Polymorphobacter multimanifer</name>
    <dbReference type="NCBI Taxonomy" id="1070431"/>
    <lineage>
        <taxon>Bacteria</taxon>
        <taxon>Pseudomonadati</taxon>
        <taxon>Pseudomonadota</taxon>
        <taxon>Alphaproteobacteria</taxon>
        <taxon>Sphingomonadales</taxon>
        <taxon>Sphingosinicellaceae</taxon>
        <taxon>Polymorphobacter</taxon>
    </lineage>
</organism>
<accession>A0A841LAG0</accession>
<protein>
    <submittedName>
        <fullName evidence="1">Uncharacterized protein</fullName>
    </submittedName>
</protein>
<dbReference type="RefSeq" id="WP_184203260.1">
    <property type="nucleotide sequence ID" value="NZ_BMOX01000160.1"/>
</dbReference>
<dbReference type="AlphaFoldDB" id="A0A841LAG0"/>
<name>A0A841LAG0_9SPHN</name>
<dbReference type="Proteomes" id="UP000538147">
    <property type="component" value="Unassembled WGS sequence"/>
</dbReference>
<sequence>MSRFVTFFANDPGYRRFLALHPGLWPEVGVLDDSPLLNHLRRYRRQLGLPSDRFCDRFCDRWFAPARRFVRCKRSA</sequence>
<reference evidence="1 2" key="1">
    <citation type="submission" date="2020-08" db="EMBL/GenBank/DDBJ databases">
        <title>Genomic Encyclopedia of Type Strains, Phase IV (KMG-IV): sequencing the most valuable type-strain genomes for metagenomic binning, comparative biology and taxonomic classification.</title>
        <authorList>
            <person name="Goeker M."/>
        </authorList>
    </citation>
    <scope>NUCLEOTIDE SEQUENCE [LARGE SCALE GENOMIC DNA]</scope>
    <source>
        <strain evidence="1 2">DSM 102189</strain>
    </source>
</reference>
<comment type="caution">
    <text evidence="1">The sequence shown here is derived from an EMBL/GenBank/DDBJ whole genome shotgun (WGS) entry which is preliminary data.</text>
</comment>
<evidence type="ECO:0000313" key="2">
    <source>
        <dbReference type="Proteomes" id="UP000538147"/>
    </source>
</evidence>
<dbReference type="EMBL" id="JACIIV010000060">
    <property type="protein sequence ID" value="MBB6229514.1"/>
    <property type="molecule type" value="Genomic_DNA"/>
</dbReference>
<keyword evidence="2" id="KW-1185">Reference proteome</keyword>
<gene>
    <name evidence="1" type="ORF">FHS79_003717</name>
</gene>
<proteinExistence type="predicted"/>
<evidence type="ECO:0000313" key="1">
    <source>
        <dbReference type="EMBL" id="MBB6229514.1"/>
    </source>
</evidence>